<dbReference type="RefSeq" id="WP_246974264.1">
    <property type="nucleotide sequence ID" value="NZ_CP095397.1"/>
</dbReference>
<dbReference type="Proteomes" id="UP001595821">
    <property type="component" value="Unassembled WGS sequence"/>
</dbReference>
<keyword evidence="2" id="KW-0804">Transcription</keyword>
<dbReference type="InterPro" id="IPR013324">
    <property type="entry name" value="RNA_pol_sigma_r3/r4-like"/>
</dbReference>
<comment type="caution">
    <text evidence="5">The sequence shown here is derived from an EMBL/GenBank/DDBJ whole genome shotgun (WGS) entry which is preliminary data.</text>
</comment>
<accession>A0ABD5NYA7</accession>
<dbReference type="Gene3D" id="1.10.10.10">
    <property type="entry name" value="Winged helix-like DNA-binding domain superfamily/Winged helix DNA-binding domain"/>
    <property type="match status" value="1"/>
</dbReference>
<evidence type="ECO:0000259" key="4">
    <source>
        <dbReference type="Pfam" id="PF15915"/>
    </source>
</evidence>
<dbReference type="GeneID" id="71853737"/>
<protein>
    <submittedName>
        <fullName evidence="5">Helix-turn-helix domain-containing protein</fullName>
    </submittedName>
</protein>
<gene>
    <name evidence="5" type="ORF">ACFOZ7_08815</name>
</gene>
<dbReference type="SUPFAM" id="SSF88659">
    <property type="entry name" value="Sigma3 and sigma4 domains of RNA polymerase sigma factors"/>
    <property type="match status" value="1"/>
</dbReference>
<dbReference type="AlphaFoldDB" id="A0ABD5NYA7"/>
<organism evidence="5 6">
    <name type="scientific">Natribaculum luteum</name>
    <dbReference type="NCBI Taxonomy" id="1586232"/>
    <lineage>
        <taxon>Archaea</taxon>
        <taxon>Methanobacteriati</taxon>
        <taxon>Methanobacteriota</taxon>
        <taxon>Stenosarchaea group</taxon>
        <taxon>Halobacteria</taxon>
        <taxon>Halobacteriales</taxon>
        <taxon>Natrialbaceae</taxon>
        <taxon>Natribaculum</taxon>
    </lineage>
</organism>
<feature type="domain" description="HTH bat-type" evidence="3">
    <location>
        <begin position="154"/>
        <end position="205"/>
    </location>
</feature>
<feature type="domain" description="Bacterioopsin transcriptional activator GAF and HTH associated" evidence="4">
    <location>
        <begin position="6"/>
        <end position="150"/>
    </location>
</feature>
<dbReference type="InterPro" id="IPR036388">
    <property type="entry name" value="WH-like_DNA-bd_sf"/>
</dbReference>
<dbReference type="EMBL" id="JBHSDJ010000029">
    <property type="protein sequence ID" value="MFC4247097.1"/>
    <property type="molecule type" value="Genomic_DNA"/>
</dbReference>
<proteinExistence type="predicted"/>
<evidence type="ECO:0000256" key="1">
    <source>
        <dbReference type="ARBA" id="ARBA00023015"/>
    </source>
</evidence>
<name>A0ABD5NYA7_9EURY</name>
<dbReference type="PANTHER" id="PTHR34236">
    <property type="entry name" value="DIMETHYL SULFOXIDE REDUCTASE TRANSCRIPTIONAL ACTIVATOR"/>
    <property type="match status" value="1"/>
</dbReference>
<evidence type="ECO:0000256" key="2">
    <source>
        <dbReference type="ARBA" id="ARBA00023163"/>
    </source>
</evidence>
<keyword evidence="1" id="KW-0805">Transcription regulation</keyword>
<evidence type="ECO:0000313" key="5">
    <source>
        <dbReference type="EMBL" id="MFC4247097.1"/>
    </source>
</evidence>
<evidence type="ECO:0000259" key="3">
    <source>
        <dbReference type="Pfam" id="PF04967"/>
    </source>
</evidence>
<reference evidence="5 6" key="1">
    <citation type="journal article" date="2014" name="Int. J. Syst. Evol. Microbiol.">
        <title>Complete genome sequence of Corynebacterium casei LMG S-19264T (=DSM 44701T), isolated from a smear-ripened cheese.</title>
        <authorList>
            <consortium name="US DOE Joint Genome Institute (JGI-PGF)"/>
            <person name="Walter F."/>
            <person name="Albersmeier A."/>
            <person name="Kalinowski J."/>
            <person name="Ruckert C."/>
        </authorList>
    </citation>
    <scope>NUCLEOTIDE SEQUENCE [LARGE SCALE GENOMIC DNA]</scope>
    <source>
        <strain evidence="5 6">IBRC-M 10912</strain>
    </source>
</reference>
<sequence length="219" mass="24415">MGFVAEVQLVSEDLALVPTIEAGPDVTIRHEYETASDGRLLFVSVFGDECSAVESAMVADHTVSDPTRVATFANRAVYRVVVDTDLELVPPCCSEQGLFVLERTSNGRGWLARIHVPTRDVLSSFRKYCREHGISFRVTQLRESTATDDDTYILTDRQRQILSLAYYAGYYDIPRRVSQGDLADQLDVSTSAVSQRLRRAVSSLIATTLEHDHTRSDPD</sequence>
<dbReference type="Pfam" id="PF04967">
    <property type="entry name" value="HTH_10"/>
    <property type="match status" value="1"/>
</dbReference>
<dbReference type="InterPro" id="IPR031803">
    <property type="entry name" value="BAT_GAF/HTH-assoc"/>
</dbReference>
<dbReference type="InterPro" id="IPR007050">
    <property type="entry name" value="HTH_bacterioopsin"/>
</dbReference>
<dbReference type="Pfam" id="PF15915">
    <property type="entry name" value="BAT"/>
    <property type="match status" value="1"/>
</dbReference>
<evidence type="ECO:0000313" key="6">
    <source>
        <dbReference type="Proteomes" id="UP001595821"/>
    </source>
</evidence>
<dbReference type="PANTHER" id="PTHR34236:SF1">
    <property type="entry name" value="DIMETHYL SULFOXIDE REDUCTASE TRANSCRIPTIONAL ACTIVATOR"/>
    <property type="match status" value="1"/>
</dbReference>